<comment type="caution">
    <text evidence="2">The sequence shown here is derived from an EMBL/GenBank/DDBJ whole genome shotgun (WGS) entry which is preliminary data.</text>
</comment>
<evidence type="ECO:0000313" key="3">
    <source>
        <dbReference type="Proteomes" id="UP000187209"/>
    </source>
</evidence>
<dbReference type="GO" id="GO:0000439">
    <property type="term" value="C:transcription factor TFIIH core complex"/>
    <property type="evidence" value="ECO:0007669"/>
    <property type="project" value="InterPro"/>
</dbReference>
<dbReference type="InterPro" id="IPR005607">
    <property type="entry name" value="BSD_dom"/>
</dbReference>
<dbReference type="PROSITE" id="PS50858">
    <property type="entry name" value="BSD"/>
    <property type="match status" value="2"/>
</dbReference>
<dbReference type="Gene3D" id="2.30.29.30">
    <property type="entry name" value="Pleckstrin-homology domain (PH domain)/Phosphotyrosine-binding domain (PTB)"/>
    <property type="match status" value="1"/>
</dbReference>
<feature type="domain" description="BSD" evidence="1">
    <location>
        <begin position="110"/>
        <end position="155"/>
    </location>
</feature>
<reference evidence="2 3" key="1">
    <citation type="submission" date="2016-11" db="EMBL/GenBank/DDBJ databases">
        <title>The macronuclear genome of Stentor coeruleus: a giant cell with tiny introns.</title>
        <authorList>
            <person name="Slabodnick M."/>
            <person name="Ruby J.G."/>
            <person name="Reiff S.B."/>
            <person name="Swart E.C."/>
            <person name="Gosai S."/>
            <person name="Prabakaran S."/>
            <person name="Witkowska E."/>
            <person name="Larue G.E."/>
            <person name="Fisher S."/>
            <person name="Freeman R.M."/>
            <person name="Gunawardena J."/>
            <person name="Chu W."/>
            <person name="Stover N.A."/>
            <person name="Gregory B.D."/>
            <person name="Nowacki M."/>
            <person name="Derisi J."/>
            <person name="Roy S.W."/>
            <person name="Marshall W.F."/>
            <person name="Sood P."/>
        </authorList>
    </citation>
    <scope>NUCLEOTIDE SEQUENCE [LARGE SCALE GENOMIC DNA]</scope>
    <source>
        <strain evidence="2">WM001</strain>
    </source>
</reference>
<proteinExistence type="predicted"/>
<name>A0A1R2CXQ3_9CILI</name>
<dbReference type="GO" id="GO:0006351">
    <property type="term" value="P:DNA-templated transcription"/>
    <property type="evidence" value="ECO:0007669"/>
    <property type="project" value="InterPro"/>
</dbReference>
<dbReference type="GO" id="GO:0006289">
    <property type="term" value="P:nucleotide-excision repair"/>
    <property type="evidence" value="ECO:0007669"/>
    <property type="project" value="InterPro"/>
</dbReference>
<dbReference type="AlphaFoldDB" id="A0A1R2CXQ3"/>
<dbReference type="InterPro" id="IPR035925">
    <property type="entry name" value="BSD_dom_sf"/>
</dbReference>
<dbReference type="Proteomes" id="UP000187209">
    <property type="component" value="Unassembled WGS sequence"/>
</dbReference>
<dbReference type="SUPFAM" id="SSF140383">
    <property type="entry name" value="BSD domain-like"/>
    <property type="match status" value="1"/>
</dbReference>
<evidence type="ECO:0000313" key="2">
    <source>
        <dbReference type="EMBL" id="OMJ93789.1"/>
    </source>
</evidence>
<feature type="domain" description="BSD" evidence="1">
    <location>
        <begin position="188"/>
        <end position="233"/>
    </location>
</feature>
<sequence length="459" mass="53972">MSLIPNEQYRIRKETKHFNKRGILGLTNFRLFWIADGSDNPDVELYYNHIRKVETVENLDARQSMLKIEHKDFRRRGRTELVFVFFSETHTEDSQFCKDNITTFMNRPQKHDDFHFLSAESQMKISILEKNPELLAIHTELVRTGKMSEDHFWKTSDEYKEYLKDIMNNSQNPGKLTAIVRIPHRFVSNNTVMVDMLAKYKEDIFRQLPAVKKSYYHSVPHRKKEIEFWRNFWEHQLLLGGAMSDALELTGELTHHDYSIEICEELDSSYGICRPQMKPGQNFSQITQQTNNHSFYVISNTAKPVLTATPQIPSFQYIQSAEKNTLMTQDINSNDGWGEFISNCFKNANSNQVFLNSAEAIETIRQIFQQIYLSRAEENEENSEACKYAMKIYQVLKYFYAEFPLQKERIERLEVLLNIANKVYNEMRTKCDHYDSVASIEMMIAVAADRLQQQQSNFS</sequence>
<dbReference type="InterPro" id="IPR011993">
    <property type="entry name" value="PH-like_dom_sf"/>
</dbReference>
<dbReference type="OrthoDB" id="360521at2759"/>
<organism evidence="2 3">
    <name type="scientific">Stentor coeruleus</name>
    <dbReference type="NCBI Taxonomy" id="5963"/>
    <lineage>
        <taxon>Eukaryota</taxon>
        <taxon>Sar</taxon>
        <taxon>Alveolata</taxon>
        <taxon>Ciliophora</taxon>
        <taxon>Postciliodesmatophora</taxon>
        <taxon>Heterotrichea</taxon>
        <taxon>Heterotrichida</taxon>
        <taxon>Stentoridae</taxon>
        <taxon>Stentor</taxon>
    </lineage>
</organism>
<dbReference type="EMBL" id="MPUH01000036">
    <property type="protein sequence ID" value="OMJ93789.1"/>
    <property type="molecule type" value="Genomic_DNA"/>
</dbReference>
<dbReference type="Gene3D" id="6.10.140.1200">
    <property type="match status" value="1"/>
</dbReference>
<keyword evidence="3" id="KW-1185">Reference proteome</keyword>
<dbReference type="PANTHER" id="PTHR12856">
    <property type="entry name" value="TRANSCRIPTION INITIATION FACTOR IIH-RELATED"/>
    <property type="match status" value="1"/>
</dbReference>
<accession>A0A1R2CXQ3</accession>
<dbReference type="InterPro" id="IPR027079">
    <property type="entry name" value="Tfb1/GTF2H1"/>
</dbReference>
<protein>
    <recommendedName>
        <fullName evidence="1">BSD domain-containing protein</fullName>
    </recommendedName>
</protein>
<evidence type="ECO:0000259" key="1">
    <source>
        <dbReference type="PROSITE" id="PS50858"/>
    </source>
</evidence>
<gene>
    <name evidence="2" type="ORF">SteCoe_3110</name>
</gene>